<evidence type="ECO:0000313" key="3">
    <source>
        <dbReference type="Proteomes" id="UP000019478"/>
    </source>
</evidence>
<dbReference type="OrthoDB" id="5341904at2759"/>
<feature type="region of interest" description="Disordered" evidence="1">
    <location>
        <begin position="501"/>
        <end position="525"/>
    </location>
</feature>
<reference evidence="2 3" key="1">
    <citation type="submission" date="2013-03" db="EMBL/GenBank/DDBJ databases">
        <title>The Genome Sequence of Capronia epimyces CBS 606.96.</title>
        <authorList>
            <consortium name="The Broad Institute Genomics Platform"/>
            <person name="Cuomo C."/>
            <person name="de Hoog S."/>
            <person name="Gorbushina A."/>
            <person name="Walker B."/>
            <person name="Young S.K."/>
            <person name="Zeng Q."/>
            <person name="Gargeya S."/>
            <person name="Fitzgerald M."/>
            <person name="Haas B."/>
            <person name="Abouelleil A."/>
            <person name="Allen A.W."/>
            <person name="Alvarado L."/>
            <person name="Arachchi H.M."/>
            <person name="Berlin A.M."/>
            <person name="Chapman S.B."/>
            <person name="Gainer-Dewar J."/>
            <person name="Goldberg J."/>
            <person name="Griggs A."/>
            <person name="Gujja S."/>
            <person name="Hansen M."/>
            <person name="Howarth C."/>
            <person name="Imamovic A."/>
            <person name="Ireland A."/>
            <person name="Larimer J."/>
            <person name="McCowan C."/>
            <person name="Murphy C."/>
            <person name="Pearson M."/>
            <person name="Poon T.W."/>
            <person name="Priest M."/>
            <person name="Roberts A."/>
            <person name="Saif S."/>
            <person name="Shea T."/>
            <person name="Sisk P."/>
            <person name="Sykes S."/>
            <person name="Wortman J."/>
            <person name="Nusbaum C."/>
            <person name="Birren B."/>
        </authorList>
    </citation>
    <scope>NUCLEOTIDE SEQUENCE [LARGE SCALE GENOMIC DNA]</scope>
    <source>
        <strain evidence="2 3">CBS 606.96</strain>
    </source>
</reference>
<feature type="region of interest" description="Disordered" evidence="1">
    <location>
        <begin position="947"/>
        <end position="967"/>
    </location>
</feature>
<proteinExistence type="predicted"/>
<feature type="region of interest" description="Disordered" evidence="1">
    <location>
        <begin position="853"/>
        <end position="874"/>
    </location>
</feature>
<evidence type="ECO:0000256" key="1">
    <source>
        <dbReference type="SAM" id="MobiDB-lite"/>
    </source>
</evidence>
<organism evidence="2 3">
    <name type="scientific">Capronia epimyces CBS 606.96</name>
    <dbReference type="NCBI Taxonomy" id="1182542"/>
    <lineage>
        <taxon>Eukaryota</taxon>
        <taxon>Fungi</taxon>
        <taxon>Dikarya</taxon>
        <taxon>Ascomycota</taxon>
        <taxon>Pezizomycotina</taxon>
        <taxon>Eurotiomycetes</taxon>
        <taxon>Chaetothyriomycetidae</taxon>
        <taxon>Chaetothyriales</taxon>
        <taxon>Herpotrichiellaceae</taxon>
        <taxon>Capronia</taxon>
    </lineage>
</organism>
<comment type="caution">
    <text evidence="2">The sequence shown here is derived from an EMBL/GenBank/DDBJ whole genome shotgun (WGS) entry which is preliminary data.</text>
</comment>
<feature type="compositionally biased region" description="Polar residues" evidence="1">
    <location>
        <begin position="144"/>
        <end position="160"/>
    </location>
</feature>
<feature type="region of interest" description="Disordered" evidence="1">
    <location>
        <begin position="112"/>
        <end position="203"/>
    </location>
</feature>
<dbReference type="AlphaFoldDB" id="W9XFH3"/>
<keyword evidence="3" id="KW-1185">Reference proteome</keyword>
<sequence>MWLGRRKPTIAGELFKHEPETRRRNRLSKPLTNKLSANISTTSVQETAIHNKDASTQEPVLGGPLTSHPSNPALRRQIRSQIFDEETPSPNRSLTSDSALSLTYTVSEIDKNTVQPDSPQEQHPPASSLKPKKRKSFVLRPLSTRRSTSLACLNSDQQADPPNGDEAAASTPMSSLDRIVDSPAIPPTRRASFTPGTATRKPSPIIPEREIQEEHGVEELEERNLVETNECAWHPPPPRMAGRAETPADLDYSHLGVLRLGSLQIVNGRASPAFSEASKLSKQVLAFSQSHRDVSSDYGEAQEELQELLISRSKDLSLSTPDENSEHRTLSWDSTDEKPSAVHDLENFESVLYKAEVDKEDDQTSLMAKEYMAELPARPFSNQKSRHLSGSSRRSEESMQTSLSLTSLQPSLSSDGDAESSSPMFHLQRCPSSTGSVIRRSRKGTETVEPRQIFPGSGIGDEHQPCESTLSWYSPDEPSFTRGEAFRSPLEFEAQRHQAFPASSPNIQPPHPAENSDSGYSSTHSLRSLQMAKSPPFAVVQPLRDASATRLNGRTTQSECRSSGVGHVASILKSRKTEPAFPNFANLRPAPVSTNSAPVVPTPDTAVVKQVKIRKKLQKKRPHSQPPGALAIPRVHSFEGDSIPRVPSQAEDNLRIRSQEVPELEKTYIPLNGMSHYASTSSIDLQEAEVRFPSPVSEESIHVRRSRSRSRPLSWISRSKEDGMSSRRNSCTIPPETMAVVHDFGAAYSLGGGPYDLAHENLVYRQPPNLYETPAITPRPRPMMDDKAAAEFARRRSRSIQERDSMWADRTSVFNDRGGIPGKHFRPASLARDAPPITPEMLQKAYRTSSGQRQVSIGNGFAPPPPPPPHSPRPAYVEYEEDYSDMPIAPPPPSHSPRPVDMMPDPWTAQSTAWQAPRESSENVGDHQYWDSGMYEGYQLAVEDKSEPLYPDIPPRGGRHWQPSRQTPQDYYYSEQHYYEGFNNCTQYGQQGYSPYEGSCDYSNHCESRYTRQSQRSSVLQEIQQPRGRAAQSYGQAQHRPLPSPRTSGGASPRPHSQAGSFRSFASSLAEELHPSDLERPCPPPEFGRYSGGMGFGYERENGFGGSAGTRSVSGKAGAMRKGVALRASFGVDLSDVPVIMAVVRA</sequence>
<dbReference type="RefSeq" id="XP_007737045.1">
    <property type="nucleotide sequence ID" value="XM_007738855.1"/>
</dbReference>
<feature type="compositionally biased region" description="Polar residues" evidence="1">
    <location>
        <begin position="112"/>
        <end position="121"/>
    </location>
</feature>
<name>W9XFH3_9EURO</name>
<protein>
    <submittedName>
        <fullName evidence="2">Uncharacterized protein</fullName>
    </submittedName>
</protein>
<dbReference type="Proteomes" id="UP000019478">
    <property type="component" value="Unassembled WGS sequence"/>
</dbReference>
<feature type="compositionally biased region" description="Polar residues" evidence="1">
    <location>
        <begin position="30"/>
        <end position="47"/>
    </location>
</feature>
<feature type="region of interest" description="Disordered" evidence="1">
    <location>
        <begin position="377"/>
        <end position="461"/>
    </location>
</feature>
<dbReference type="eggNOG" id="ENOG502SWU4">
    <property type="taxonomic scope" value="Eukaryota"/>
</dbReference>
<accession>W9XFH3</accession>
<feature type="region of interest" description="Disordered" evidence="1">
    <location>
        <begin position="1"/>
        <end position="47"/>
    </location>
</feature>
<dbReference type="GeneID" id="19172845"/>
<dbReference type="STRING" id="1182542.W9XFH3"/>
<dbReference type="EMBL" id="AMGY01000008">
    <property type="protein sequence ID" value="EXJ79257.1"/>
    <property type="molecule type" value="Genomic_DNA"/>
</dbReference>
<feature type="compositionally biased region" description="Low complexity" evidence="1">
    <location>
        <begin position="398"/>
        <end position="422"/>
    </location>
</feature>
<evidence type="ECO:0000313" key="2">
    <source>
        <dbReference type="EMBL" id="EXJ79257.1"/>
    </source>
</evidence>
<gene>
    <name evidence="2" type="ORF">A1O3_08758</name>
</gene>
<feature type="compositionally biased region" description="Pro residues" evidence="1">
    <location>
        <begin position="862"/>
        <end position="872"/>
    </location>
</feature>
<feature type="region of interest" description="Disordered" evidence="1">
    <location>
        <begin position="53"/>
        <end position="72"/>
    </location>
</feature>
<feature type="compositionally biased region" description="Basic and acidic residues" evidence="1">
    <location>
        <begin position="324"/>
        <end position="338"/>
    </location>
</feature>
<feature type="region of interest" description="Disordered" evidence="1">
    <location>
        <begin position="1017"/>
        <end position="1066"/>
    </location>
</feature>
<dbReference type="HOGENOM" id="CLU_008716_0_0_1"/>
<feature type="region of interest" description="Disordered" evidence="1">
    <location>
        <begin position="316"/>
        <end position="338"/>
    </location>
</feature>
<feature type="compositionally biased region" description="Polar residues" evidence="1">
    <location>
        <begin position="515"/>
        <end position="525"/>
    </location>
</feature>
<feature type="compositionally biased region" description="Polar residues" evidence="1">
    <location>
        <begin position="380"/>
        <end position="392"/>
    </location>
</feature>